<dbReference type="RefSeq" id="WP_284723889.1">
    <property type="nucleotide sequence ID" value="NZ_FXTU01000001.1"/>
</dbReference>
<dbReference type="GO" id="GO:0005886">
    <property type="term" value="C:plasma membrane"/>
    <property type="evidence" value="ECO:0007669"/>
    <property type="project" value="UniProtKB-SubCell"/>
</dbReference>
<keyword evidence="9" id="KW-1185">Reference proteome</keyword>
<evidence type="ECO:0000313" key="8">
    <source>
        <dbReference type="EMBL" id="SMP03279.1"/>
    </source>
</evidence>
<dbReference type="InterPro" id="IPR051907">
    <property type="entry name" value="DoxX-like_oxidoreductase"/>
</dbReference>
<evidence type="ECO:0000256" key="7">
    <source>
        <dbReference type="SAM" id="Phobius"/>
    </source>
</evidence>
<dbReference type="PANTHER" id="PTHR33452">
    <property type="entry name" value="OXIDOREDUCTASE CATD-RELATED"/>
    <property type="match status" value="1"/>
</dbReference>
<feature type="transmembrane region" description="Helical" evidence="7">
    <location>
        <begin position="6"/>
        <end position="23"/>
    </location>
</feature>
<dbReference type="EMBL" id="FXTU01000001">
    <property type="protein sequence ID" value="SMP03279.1"/>
    <property type="molecule type" value="Genomic_DNA"/>
</dbReference>
<keyword evidence="4 7" id="KW-0812">Transmembrane</keyword>
<keyword evidence="6 7" id="KW-0472">Membrane</keyword>
<keyword evidence="3" id="KW-1003">Cell membrane</keyword>
<evidence type="ECO:0000256" key="2">
    <source>
        <dbReference type="ARBA" id="ARBA00006679"/>
    </source>
</evidence>
<dbReference type="Proteomes" id="UP001157946">
    <property type="component" value="Unassembled WGS sequence"/>
</dbReference>
<comment type="subcellular location">
    <subcellularLocation>
        <location evidence="1">Cell membrane</location>
        <topology evidence="1">Multi-pass membrane protein</topology>
    </subcellularLocation>
</comment>
<dbReference type="PANTHER" id="PTHR33452:SF1">
    <property type="entry name" value="INNER MEMBRANE PROTEIN YPHA-RELATED"/>
    <property type="match status" value="1"/>
</dbReference>
<evidence type="ECO:0000256" key="3">
    <source>
        <dbReference type="ARBA" id="ARBA00022475"/>
    </source>
</evidence>
<keyword evidence="5 7" id="KW-1133">Transmembrane helix</keyword>
<comment type="similarity">
    <text evidence="2">Belongs to the DoxX family.</text>
</comment>
<comment type="caution">
    <text evidence="8">The sequence shown here is derived from an EMBL/GenBank/DDBJ whole genome shotgun (WGS) entry which is preliminary data.</text>
</comment>
<proteinExistence type="inferred from homology"/>
<evidence type="ECO:0000313" key="9">
    <source>
        <dbReference type="Proteomes" id="UP001157946"/>
    </source>
</evidence>
<evidence type="ECO:0000256" key="4">
    <source>
        <dbReference type="ARBA" id="ARBA00022692"/>
    </source>
</evidence>
<organism evidence="8 9">
    <name type="scientific">Laceyella tengchongensis</name>
    <dbReference type="NCBI Taxonomy" id="574699"/>
    <lineage>
        <taxon>Bacteria</taxon>
        <taxon>Bacillati</taxon>
        <taxon>Bacillota</taxon>
        <taxon>Bacilli</taxon>
        <taxon>Bacillales</taxon>
        <taxon>Thermoactinomycetaceae</taxon>
        <taxon>Laceyella</taxon>
    </lineage>
</organism>
<dbReference type="AlphaFoldDB" id="A0AA45WJJ2"/>
<dbReference type="InterPro" id="IPR032808">
    <property type="entry name" value="DoxX"/>
</dbReference>
<evidence type="ECO:0000256" key="1">
    <source>
        <dbReference type="ARBA" id="ARBA00004651"/>
    </source>
</evidence>
<feature type="transmembrane region" description="Helical" evidence="7">
    <location>
        <begin position="60"/>
        <end position="88"/>
    </location>
</feature>
<evidence type="ECO:0000256" key="5">
    <source>
        <dbReference type="ARBA" id="ARBA00022989"/>
    </source>
</evidence>
<feature type="transmembrane region" description="Helical" evidence="7">
    <location>
        <begin position="35"/>
        <end position="54"/>
    </location>
</feature>
<name>A0AA45WJJ2_9BACL</name>
<protein>
    <submittedName>
        <fullName evidence="8">Oxidoreductase</fullName>
    </submittedName>
</protein>
<sequence>MKLQASYGPVFLRIGLGLIFLIHGAQKWMGMEQTIGFFGQEGIPMASFTAYAVAGLEVLIGVAFILGLFTSIAAGVAVAIMAGAILFVNGSKGFAGGYEYDLLILLTAASLLFTGPGALKVPIGKD</sequence>
<evidence type="ECO:0000256" key="6">
    <source>
        <dbReference type="ARBA" id="ARBA00023136"/>
    </source>
</evidence>
<gene>
    <name evidence="8" type="ORF">SAMN06265361_101430</name>
</gene>
<reference evidence="8" key="1">
    <citation type="submission" date="2017-05" db="EMBL/GenBank/DDBJ databases">
        <authorList>
            <person name="Varghese N."/>
            <person name="Submissions S."/>
        </authorList>
    </citation>
    <scope>NUCLEOTIDE SEQUENCE</scope>
    <source>
        <strain evidence="8">DSM 45262</strain>
    </source>
</reference>
<feature type="transmembrane region" description="Helical" evidence="7">
    <location>
        <begin position="100"/>
        <end position="119"/>
    </location>
</feature>
<accession>A0AA45WJJ2</accession>
<dbReference type="Pfam" id="PF07681">
    <property type="entry name" value="DoxX"/>
    <property type="match status" value="1"/>
</dbReference>